<accession>A0A9X4LXT8</accession>
<comment type="caution">
    <text evidence="2">The sequence shown here is derived from an EMBL/GenBank/DDBJ whole genome shotgun (WGS) entry which is preliminary data.</text>
</comment>
<gene>
    <name evidence="2" type="ORF">NVS88_06935</name>
</gene>
<reference evidence="2" key="1">
    <citation type="submission" date="2022-08" db="EMBL/GenBank/DDBJ databases">
        <title>Genome analysis of Corynebacteriales strain.</title>
        <authorList>
            <person name="Lee S.D."/>
        </authorList>
    </citation>
    <scope>NUCLEOTIDE SEQUENCE</scope>
    <source>
        <strain evidence="2">D3-21</strain>
    </source>
</reference>
<protein>
    <submittedName>
        <fullName evidence="2">Uncharacterized protein</fullName>
    </submittedName>
</protein>
<dbReference type="EMBL" id="JANRHA010000003">
    <property type="protein sequence ID" value="MDG3014289.1"/>
    <property type="molecule type" value="Genomic_DNA"/>
</dbReference>
<dbReference type="AlphaFoldDB" id="A0A9X4LXT8"/>
<dbReference type="RefSeq" id="WP_277832230.1">
    <property type="nucleotide sequence ID" value="NZ_JAAIVF010000002.1"/>
</dbReference>
<evidence type="ECO:0000313" key="2">
    <source>
        <dbReference type="EMBL" id="MDG3014289.1"/>
    </source>
</evidence>
<feature type="region of interest" description="Disordered" evidence="1">
    <location>
        <begin position="1"/>
        <end position="33"/>
    </location>
</feature>
<dbReference type="Proteomes" id="UP001152755">
    <property type="component" value="Unassembled WGS sequence"/>
</dbReference>
<keyword evidence="3" id="KW-1185">Reference proteome</keyword>
<evidence type="ECO:0000313" key="3">
    <source>
        <dbReference type="Proteomes" id="UP001152755"/>
    </source>
</evidence>
<organism evidence="2 3">
    <name type="scientific">Speluncibacter jeojiensis</name>
    <dbReference type="NCBI Taxonomy" id="2710754"/>
    <lineage>
        <taxon>Bacteria</taxon>
        <taxon>Bacillati</taxon>
        <taxon>Actinomycetota</taxon>
        <taxon>Actinomycetes</taxon>
        <taxon>Mycobacteriales</taxon>
        <taxon>Speluncibacteraceae</taxon>
        <taxon>Speluncibacter</taxon>
    </lineage>
</organism>
<name>A0A9X4LXT8_9ACTN</name>
<sequence>MASASDRLAVGSRVTTRYSADPDVPEDKWPPKSGKIVDEYQAAAESDASDFGRDWAIAKHWAVMLDDGALVFRDDDEIEPEN</sequence>
<evidence type="ECO:0000256" key="1">
    <source>
        <dbReference type="SAM" id="MobiDB-lite"/>
    </source>
</evidence>
<proteinExistence type="predicted"/>